<keyword evidence="5" id="KW-1185">Reference proteome</keyword>
<reference evidence="4 5" key="1">
    <citation type="submission" date="2020-02" db="EMBL/GenBank/DDBJ databases">
        <authorList>
            <person name="Li X.-J."/>
            <person name="Han X.-M."/>
        </authorList>
    </citation>
    <scope>NUCLEOTIDE SEQUENCE [LARGE SCALE GENOMIC DNA]</scope>
    <source>
        <strain evidence="4 5">CCTCC AB 2017055</strain>
    </source>
</reference>
<dbReference type="EMBL" id="JAAGOA010000027">
    <property type="protein sequence ID" value="NEE03919.1"/>
    <property type="molecule type" value="Genomic_DNA"/>
</dbReference>
<keyword evidence="1" id="KW-0413">Isomerase</keyword>
<dbReference type="PIRSF" id="PIRSF006241">
    <property type="entry name" value="HyI"/>
    <property type="match status" value="1"/>
</dbReference>
<sequence>MPAVEILWWRNKDLERLSAALTQTGIDLQTMGVDPIISLVDPASHDSFITALEQSAQAAHNLNCPYLVISAGEVLDDATRPVQHQAVADVLHRAVPVLEPTGRTLLLENLNSRVDHVGTYLDSTAECLDIVDEVNSPRVKVLYDLYHSITMGERPEQVLDGRVDRVAHVQIADTPGRHEPGTGTIDWASELTTLRKLGYEGRIGLEYIPTTETPRSFAYIRSVIADLG</sequence>
<dbReference type="InterPro" id="IPR013022">
    <property type="entry name" value="Xyl_isomerase-like_TIM-brl"/>
</dbReference>
<feature type="active site" description="Proton donor/acceptor" evidence="2">
    <location>
        <position position="108"/>
    </location>
</feature>
<dbReference type="Gene3D" id="3.20.20.150">
    <property type="entry name" value="Divalent-metal-dependent TIM barrel enzymes"/>
    <property type="match status" value="1"/>
</dbReference>
<protein>
    <submittedName>
        <fullName evidence="4">TIM barrel protein</fullName>
    </submittedName>
</protein>
<comment type="caution">
    <text evidence="4">The sequence shown here is derived from an EMBL/GenBank/DDBJ whole genome shotgun (WGS) entry which is preliminary data.</text>
</comment>
<dbReference type="InterPro" id="IPR026040">
    <property type="entry name" value="HyI-like"/>
</dbReference>
<evidence type="ECO:0000259" key="3">
    <source>
        <dbReference type="Pfam" id="PF01261"/>
    </source>
</evidence>
<feature type="domain" description="Xylose isomerase-like TIM barrel" evidence="3">
    <location>
        <begin position="9"/>
        <end position="221"/>
    </location>
</feature>
<gene>
    <name evidence="4" type="ORF">G1H10_27500</name>
</gene>
<name>A0A6L9SFM9_9ACTN</name>
<dbReference type="GO" id="GO:0016853">
    <property type="term" value="F:isomerase activity"/>
    <property type="evidence" value="ECO:0007669"/>
    <property type="project" value="UniProtKB-KW"/>
</dbReference>
<proteinExistence type="predicted"/>
<dbReference type="InterPro" id="IPR036237">
    <property type="entry name" value="Xyl_isomerase-like_sf"/>
</dbReference>
<dbReference type="Pfam" id="PF01261">
    <property type="entry name" value="AP_endonuc_2"/>
    <property type="match status" value="1"/>
</dbReference>
<dbReference type="Proteomes" id="UP000475214">
    <property type="component" value="Unassembled WGS sequence"/>
</dbReference>
<evidence type="ECO:0000313" key="4">
    <source>
        <dbReference type="EMBL" id="NEE03919.1"/>
    </source>
</evidence>
<accession>A0A6L9SFM9</accession>
<evidence type="ECO:0000313" key="5">
    <source>
        <dbReference type="Proteomes" id="UP000475214"/>
    </source>
</evidence>
<dbReference type="AlphaFoldDB" id="A0A6L9SFM9"/>
<dbReference type="InterPro" id="IPR050417">
    <property type="entry name" value="Sugar_Epim/Isomerase"/>
</dbReference>
<evidence type="ECO:0000256" key="2">
    <source>
        <dbReference type="PIRSR" id="PIRSR006241-50"/>
    </source>
</evidence>
<evidence type="ECO:0000256" key="1">
    <source>
        <dbReference type="ARBA" id="ARBA00023235"/>
    </source>
</evidence>
<organism evidence="4 5">
    <name type="scientific">Phytoactinopolyspora halotolerans</name>
    <dbReference type="NCBI Taxonomy" id="1981512"/>
    <lineage>
        <taxon>Bacteria</taxon>
        <taxon>Bacillati</taxon>
        <taxon>Actinomycetota</taxon>
        <taxon>Actinomycetes</taxon>
        <taxon>Jiangellales</taxon>
        <taxon>Jiangellaceae</taxon>
        <taxon>Phytoactinopolyspora</taxon>
    </lineage>
</organism>
<dbReference type="SUPFAM" id="SSF51658">
    <property type="entry name" value="Xylose isomerase-like"/>
    <property type="match status" value="1"/>
</dbReference>
<feature type="active site" description="Proton donor/acceptor" evidence="2">
    <location>
        <position position="206"/>
    </location>
</feature>
<dbReference type="PANTHER" id="PTHR43489">
    <property type="entry name" value="ISOMERASE"/>
    <property type="match status" value="1"/>
</dbReference>